<name>A0A2K8YV67_9BACT</name>
<sequence>MTNAHQQTKAGLLALCQTYIQKRIDTARQAMESAQEAANSESKSSAGDKYETGRAMAQNERDRNAQLLAEAKKVDGELKQLAIEKTYETVLPGSLAVTNQGLFFISIGAGRLTLDGVDYFAVSAASPIGTALTGRKANDTVTFNKLDYTVLDVY</sequence>
<gene>
    <name evidence="2" type="ORF">CWM47_06420</name>
</gene>
<dbReference type="Proteomes" id="UP000232883">
    <property type="component" value="Chromosome"/>
</dbReference>
<evidence type="ECO:0000313" key="3">
    <source>
        <dbReference type="Proteomes" id="UP000232883"/>
    </source>
</evidence>
<feature type="compositionally biased region" description="Polar residues" evidence="1">
    <location>
        <begin position="36"/>
        <end position="45"/>
    </location>
</feature>
<evidence type="ECO:0000313" key="2">
    <source>
        <dbReference type="EMBL" id="AUD01479.1"/>
    </source>
</evidence>
<dbReference type="KEGG" id="spir:CWM47_06420"/>
<organism evidence="2 3">
    <name type="scientific">Spirosoma pollinicola</name>
    <dbReference type="NCBI Taxonomy" id="2057025"/>
    <lineage>
        <taxon>Bacteria</taxon>
        <taxon>Pseudomonadati</taxon>
        <taxon>Bacteroidota</taxon>
        <taxon>Cytophagia</taxon>
        <taxon>Cytophagales</taxon>
        <taxon>Cytophagaceae</taxon>
        <taxon>Spirosoma</taxon>
    </lineage>
</organism>
<dbReference type="EMBL" id="CP025096">
    <property type="protein sequence ID" value="AUD01479.1"/>
    <property type="molecule type" value="Genomic_DNA"/>
</dbReference>
<dbReference type="RefSeq" id="WP_100987200.1">
    <property type="nucleotide sequence ID" value="NZ_CP025096.1"/>
</dbReference>
<feature type="region of interest" description="Disordered" evidence="1">
    <location>
        <begin position="31"/>
        <end position="59"/>
    </location>
</feature>
<dbReference type="AlphaFoldDB" id="A0A2K8YV67"/>
<proteinExistence type="predicted"/>
<dbReference type="OrthoDB" id="667380at2"/>
<reference evidence="2 3" key="1">
    <citation type="submission" date="2017-11" db="EMBL/GenBank/DDBJ databases">
        <title>Taxonomic description and genome sequences of Spirosoma HA7 sp. nov., isolated from pollen microhabitat of Corylus avellana.</title>
        <authorList>
            <person name="Ambika Manirajan B."/>
            <person name="Suarez C."/>
            <person name="Ratering S."/>
            <person name="Geissler-Plaum R."/>
            <person name="Cardinale M."/>
            <person name="Sylvia S."/>
        </authorList>
    </citation>
    <scope>NUCLEOTIDE SEQUENCE [LARGE SCALE GENOMIC DNA]</scope>
    <source>
        <strain evidence="2 3">HA7</strain>
    </source>
</reference>
<keyword evidence="3" id="KW-1185">Reference proteome</keyword>
<protein>
    <submittedName>
        <fullName evidence="2">3-oxoacyl-ACP synthase</fullName>
    </submittedName>
</protein>
<evidence type="ECO:0000256" key="1">
    <source>
        <dbReference type="SAM" id="MobiDB-lite"/>
    </source>
</evidence>
<accession>A0A2K8YV67</accession>